<dbReference type="PANTHER" id="PTHR43157">
    <property type="entry name" value="PHOSPHATIDYLINOSITOL-GLYCAN BIOSYNTHESIS CLASS F PROTEIN-RELATED"/>
    <property type="match status" value="1"/>
</dbReference>
<comment type="caution">
    <text evidence="2">The sequence shown here is derived from an EMBL/GenBank/DDBJ whole genome shotgun (WGS) entry which is preliminary data.</text>
</comment>
<dbReference type="Proteomes" id="UP000256913">
    <property type="component" value="Unassembled WGS sequence"/>
</dbReference>
<dbReference type="OrthoDB" id="4577644at2"/>
<name>A0A3D9ZE07_9ACTN</name>
<keyword evidence="1" id="KW-0560">Oxidoreductase</keyword>
<accession>A0A3D9ZE07</accession>
<dbReference type="EMBL" id="QUMQ01000001">
    <property type="protein sequence ID" value="REF95109.1"/>
    <property type="molecule type" value="Genomic_DNA"/>
</dbReference>
<organism evidence="2 3">
    <name type="scientific">Asanoa ferruginea</name>
    <dbReference type="NCBI Taxonomy" id="53367"/>
    <lineage>
        <taxon>Bacteria</taxon>
        <taxon>Bacillati</taxon>
        <taxon>Actinomycetota</taxon>
        <taxon>Actinomycetes</taxon>
        <taxon>Micromonosporales</taxon>
        <taxon>Micromonosporaceae</taxon>
        <taxon>Asanoa</taxon>
    </lineage>
</organism>
<protein>
    <submittedName>
        <fullName evidence="2">Short subunit dehydrogenase</fullName>
    </submittedName>
</protein>
<dbReference type="RefSeq" id="WP_116066849.1">
    <property type="nucleotide sequence ID" value="NZ_BONB01000091.1"/>
</dbReference>
<evidence type="ECO:0000313" key="2">
    <source>
        <dbReference type="EMBL" id="REF95109.1"/>
    </source>
</evidence>
<sequence>MEIAIVTGGSGGIGYQTAEALAGTGRHVIITGRRAAALDDAARRIRAARPGCSVSTRELDLAELGSVRDFAERIKGEHPRVDLLINNAGVMAVPERRLTVDGFEVTFGTNHLGHFALTGLLLPALLAADAPPVVTVSAAIARRGRLEFDNLDQHRDYRPMRAYSAAKLANVAFAIELAARYEQVRSVAVHPGTATTGIQRHVTPVVRFFAERLIGLIGQSVEDAARPSLYAATDADVQSGGYYAPTGPFEGRGLPGPAKVPAAALDPAVRKRLWDGSEELTKVSY</sequence>
<reference evidence="2 3" key="1">
    <citation type="submission" date="2018-08" db="EMBL/GenBank/DDBJ databases">
        <title>Sequencing the genomes of 1000 actinobacteria strains.</title>
        <authorList>
            <person name="Klenk H.-P."/>
        </authorList>
    </citation>
    <scope>NUCLEOTIDE SEQUENCE [LARGE SCALE GENOMIC DNA]</scope>
    <source>
        <strain evidence="2 3">DSM 44099</strain>
    </source>
</reference>
<dbReference type="SUPFAM" id="SSF51735">
    <property type="entry name" value="NAD(P)-binding Rossmann-fold domains"/>
    <property type="match status" value="1"/>
</dbReference>
<dbReference type="InterPro" id="IPR036291">
    <property type="entry name" value="NAD(P)-bd_dom_sf"/>
</dbReference>
<dbReference type="Pfam" id="PF00106">
    <property type="entry name" value="adh_short"/>
    <property type="match status" value="1"/>
</dbReference>
<gene>
    <name evidence="2" type="ORF">DFJ67_1059</name>
</gene>
<keyword evidence="3" id="KW-1185">Reference proteome</keyword>
<dbReference type="PANTHER" id="PTHR43157:SF31">
    <property type="entry name" value="PHOSPHATIDYLINOSITOL-GLYCAN BIOSYNTHESIS CLASS F PROTEIN"/>
    <property type="match status" value="1"/>
</dbReference>
<dbReference type="GO" id="GO:0016491">
    <property type="term" value="F:oxidoreductase activity"/>
    <property type="evidence" value="ECO:0007669"/>
    <property type="project" value="UniProtKB-KW"/>
</dbReference>
<dbReference type="NCBIfam" id="NF004846">
    <property type="entry name" value="PRK06197.1"/>
    <property type="match status" value="1"/>
</dbReference>
<proteinExistence type="predicted"/>
<dbReference type="AlphaFoldDB" id="A0A3D9ZE07"/>
<dbReference type="PRINTS" id="PR00081">
    <property type="entry name" value="GDHRDH"/>
</dbReference>
<dbReference type="Gene3D" id="3.40.50.720">
    <property type="entry name" value="NAD(P)-binding Rossmann-like Domain"/>
    <property type="match status" value="1"/>
</dbReference>
<evidence type="ECO:0000256" key="1">
    <source>
        <dbReference type="ARBA" id="ARBA00023002"/>
    </source>
</evidence>
<dbReference type="InterPro" id="IPR002347">
    <property type="entry name" value="SDR_fam"/>
</dbReference>
<evidence type="ECO:0000313" key="3">
    <source>
        <dbReference type="Proteomes" id="UP000256913"/>
    </source>
</evidence>